<reference evidence="1" key="2">
    <citation type="journal article" date="2024" name="Plant">
        <title>Genomic evolution and insights into agronomic trait innovations of Sesamum species.</title>
        <authorList>
            <person name="Miao H."/>
            <person name="Wang L."/>
            <person name="Qu L."/>
            <person name="Liu H."/>
            <person name="Sun Y."/>
            <person name="Le M."/>
            <person name="Wang Q."/>
            <person name="Wei S."/>
            <person name="Zheng Y."/>
            <person name="Lin W."/>
            <person name="Duan Y."/>
            <person name="Cao H."/>
            <person name="Xiong S."/>
            <person name="Wang X."/>
            <person name="Wei L."/>
            <person name="Li C."/>
            <person name="Ma Q."/>
            <person name="Ju M."/>
            <person name="Zhao R."/>
            <person name="Li G."/>
            <person name="Mu C."/>
            <person name="Tian Q."/>
            <person name="Mei H."/>
            <person name="Zhang T."/>
            <person name="Gao T."/>
            <person name="Zhang H."/>
        </authorList>
    </citation>
    <scope>NUCLEOTIDE SEQUENCE</scope>
    <source>
        <strain evidence="1">G02</strain>
    </source>
</reference>
<dbReference type="AlphaFoldDB" id="A0AAW2K492"/>
<reference evidence="1" key="1">
    <citation type="submission" date="2020-06" db="EMBL/GenBank/DDBJ databases">
        <authorList>
            <person name="Li T."/>
            <person name="Hu X."/>
            <person name="Zhang T."/>
            <person name="Song X."/>
            <person name="Zhang H."/>
            <person name="Dai N."/>
            <person name="Sheng W."/>
            <person name="Hou X."/>
            <person name="Wei L."/>
        </authorList>
    </citation>
    <scope>NUCLEOTIDE SEQUENCE</scope>
    <source>
        <strain evidence="1">G02</strain>
        <tissue evidence="1">Leaf</tissue>
    </source>
</reference>
<proteinExistence type="predicted"/>
<organism evidence="1">
    <name type="scientific">Sesamum radiatum</name>
    <name type="common">Black benniseed</name>
    <dbReference type="NCBI Taxonomy" id="300843"/>
    <lineage>
        <taxon>Eukaryota</taxon>
        <taxon>Viridiplantae</taxon>
        <taxon>Streptophyta</taxon>
        <taxon>Embryophyta</taxon>
        <taxon>Tracheophyta</taxon>
        <taxon>Spermatophyta</taxon>
        <taxon>Magnoliopsida</taxon>
        <taxon>eudicotyledons</taxon>
        <taxon>Gunneridae</taxon>
        <taxon>Pentapetalae</taxon>
        <taxon>asterids</taxon>
        <taxon>lamiids</taxon>
        <taxon>Lamiales</taxon>
        <taxon>Pedaliaceae</taxon>
        <taxon>Sesamum</taxon>
    </lineage>
</organism>
<sequence>MAPLIQPNISEENETLRAYLQRFNAAILEAQAAHQEVLVSAFTHGFRAGPLFKSLAKKLAIDFLDLLARARKYMNLEDADW</sequence>
<gene>
    <name evidence="1" type="ORF">Sradi_6415400</name>
</gene>
<dbReference type="EMBL" id="JACGWJ010000030">
    <property type="protein sequence ID" value="KAL0301386.1"/>
    <property type="molecule type" value="Genomic_DNA"/>
</dbReference>
<accession>A0AAW2K492</accession>
<protein>
    <submittedName>
        <fullName evidence="1">Uncharacterized protein</fullName>
    </submittedName>
</protein>
<comment type="caution">
    <text evidence="1">The sequence shown here is derived from an EMBL/GenBank/DDBJ whole genome shotgun (WGS) entry which is preliminary data.</text>
</comment>
<evidence type="ECO:0000313" key="1">
    <source>
        <dbReference type="EMBL" id="KAL0301386.1"/>
    </source>
</evidence>
<name>A0AAW2K492_SESRA</name>